<dbReference type="RefSeq" id="WP_002506898.1">
    <property type="nucleotide sequence ID" value="NZ_CP013114.1"/>
</dbReference>
<protein>
    <recommendedName>
        <fullName evidence="3">DUF1798 family protein</fullName>
    </recommendedName>
</protein>
<dbReference type="AlphaFoldDB" id="A0A9X4L3I3"/>
<proteinExistence type="predicted"/>
<dbReference type="EMBL" id="JAMBQA010000002">
    <property type="protein sequence ID" value="MDG0845762.1"/>
    <property type="molecule type" value="Genomic_DNA"/>
</dbReference>
<dbReference type="KEGG" id="seqo:SE1039_19790"/>
<evidence type="ECO:0000313" key="2">
    <source>
        <dbReference type="Proteomes" id="UP001152422"/>
    </source>
</evidence>
<reference evidence="1" key="1">
    <citation type="submission" date="2022-05" db="EMBL/GenBank/DDBJ databases">
        <title>Comparative genomics of Staphylococcus equorum isolates.</title>
        <authorList>
            <person name="Luelf R.H."/>
        </authorList>
    </citation>
    <scope>NUCLEOTIDE SEQUENCE</scope>
    <source>
        <strain evidence="1">TMW 2.2497</strain>
    </source>
</reference>
<comment type="caution">
    <text evidence="1">The sequence shown here is derived from an EMBL/GenBank/DDBJ whole genome shotgun (WGS) entry which is preliminary data.</text>
</comment>
<evidence type="ECO:0008006" key="3">
    <source>
        <dbReference type="Google" id="ProtNLM"/>
    </source>
</evidence>
<sequence length="109" mass="13169">MYNLEFHHLEQHISKLLNLLEIYKFAIVTNHKKKNDYKQNIHDYIDKEYAALKSVSKHHTSLIHYNYFQFLSEQIEQPIDELTIGNTTKYISDIQQRLFRIHQLLTPLL</sequence>
<gene>
    <name evidence="1" type="ORF">M4L89_05945</name>
</gene>
<dbReference type="Proteomes" id="UP001152422">
    <property type="component" value="Unassembled WGS sequence"/>
</dbReference>
<organism evidence="1 2">
    <name type="scientific">Staphylococcus equorum</name>
    <dbReference type="NCBI Taxonomy" id="246432"/>
    <lineage>
        <taxon>Bacteria</taxon>
        <taxon>Bacillati</taxon>
        <taxon>Bacillota</taxon>
        <taxon>Bacilli</taxon>
        <taxon>Bacillales</taxon>
        <taxon>Staphylococcaceae</taxon>
        <taxon>Staphylococcus</taxon>
    </lineage>
</organism>
<accession>A0A9X4L3I3</accession>
<keyword evidence="2" id="KW-1185">Reference proteome</keyword>
<name>A0A9X4L3I3_9STAP</name>
<evidence type="ECO:0000313" key="1">
    <source>
        <dbReference type="EMBL" id="MDG0845762.1"/>
    </source>
</evidence>